<evidence type="ECO:0000256" key="9">
    <source>
        <dbReference type="SAM" id="Coils"/>
    </source>
</evidence>
<evidence type="ECO:0000256" key="1">
    <source>
        <dbReference type="ARBA" id="ARBA00004245"/>
    </source>
</evidence>
<dbReference type="GO" id="GO:0098882">
    <property type="term" value="F:structural constituent of presynaptic active zone"/>
    <property type="evidence" value="ECO:0007669"/>
    <property type="project" value="TreeGrafter"/>
</dbReference>
<evidence type="ECO:0000256" key="5">
    <source>
        <dbReference type="ARBA" id="ARBA00023054"/>
    </source>
</evidence>
<reference evidence="10 11" key="1">
    <citation type="journal article" date="2014" name="Nat. Genet.">
        <title>Whole-genome sequence of a flatfish provides insights into ZW sex chromosome evolution and adaptation to a benthic lifestyle.</title>
        <authorList>
            <person name="Chen S."/>
            <person name="Zhang G."/>
            <person name="Shao C."/>
            <person name="Huang Q."/>
            <person name="Liu G."/>
            <person name="Zhang P."/>
            <person name="Song W."/>
            <person name="An N."/>
            <person name="Chalopin D."/>
            <person name="Volff J.N."/>
            <person name="Hong Y."/>
            <person name="Li Q."/>
            <person name="Sha Z."/>
            <person name="Zhou H."/>
            <person name="Xie M."/>
            <person name="Yu Q."/>
            <person name="Liu Y."/>
            <person name="Xiang H."/>
            <person name="Wang N."/>
            <person name="Wu K."/>
            <person name="Yang C."/>
            <person name="Zhou Q."/>
            <person name="Liao X."/>
            <person name="Yang L."/>
            <person name="Hu Q."/>
            <person name="Zhang J."/>
            <person name="Meng L."/>
            <person name="Jin L."/>
            <person name="Tian Y."/>
            <person name="Lian J."/>
            <person name="Yang J."/>
            <person name="Miao G."/>
            <person name="Liu S."/>
            <person name="Liang Z."/>
            <person name="Yan F."/>
            <person name="Li Y."/>
            <person name="Sun B."/>
            <person name="Zhang H."/>
            <person name="Zhang J."/>
            <person name="Zhu Y."/>
            <person name="Du M."/>
            <person name="Zhao Y."/>
            <person name="Schartl M."/>
            <person name="Tang Q."/>
            <person name="Wang J."/>
        </authorList>
    </citation>
    <scope>NUCLEOTIDE SEQUENCE</scope>
</reference>
<evidence type="ECO:0000256" key="3">
    <source>
        <dbReference type="ARBA" id="ARBA00022553"/>
    </source>
</evidence>
<dbReference type="OMA" id="HIESWKE"/>
<reference evidence="10" key="2">
    <citation type="submission" date="2025-08" db="UniProtKB">
        <authorList>
            <consortium name="Ensembl"/>
        </authorList>
    </citation>
    <scope>IDENTIFICATION</scope>
</reference>
<keyword evidence="4" id="KW-0770">Synapse</keyword>
<protein>
    <submittedName>
        <fullName evidence="10">ELKS/RAB6-interacting/CAST family member 2</fullName>
    </submittedName>
</protein>
<dbReference type="InterPro" id="IPR019323">
    <property type="entry name" value="ELKS/CAST"/>
</dbReference>
<dbReference type="Ensembl" id="ENSCSET00000004180.1">
    <property type="protein sequence ID" value="ENSCSEP00000004128.1"/>
    <property type="gene ID" value="ENSCSEG00000002685.1"/>
</dbReference>
<dbReference type="GeneTree" id="ENSGT00650000093320"/>
<feature type="coiled-coil region" evidence="9">
    <location>
        <begin position="20"/>
        <end position="233"/>
    </location>
</feature>
<keyword evidence="11" id="KW-1185">Reference proteome</keyword>
<dbReference type="GO" id="GO:0030424">
    <property type="term" value="C:axon"/>
    <property type="evidence" value="ECO:0007669"/>
    <property type="project" value="UniProtKB-SubCell"/>
</dbReference>
<feature type="coiled-coil region" evidence="9">
    <location>
        <begin position="352"/>
        <end position="453"/>
    </location>
</feature>
<organism evidence="10 11">
    <name type="scientific">Cynoglossus semilaevis</name>
    <name type="common">Tongue sole</name>
    <dbReference type="NCBI Taxonomy" id="244447"/>
    <lineage>
        <taxon>Eukaryota</taxon>
        <taxon>Metazoa</taxon>
        <taxon>Chordata</taxon>
        <taxon>Craniata</taxon>
        <taxon>Vertebrata</taxon>
        <taxon>Euteleostomi</taxon>
        <taxon>Actinopterygii</taxon>
        <taxon>Neopterygii</taxon>
        <taxon>Teleostei</taxon>
        <taxon>Neoteleostei</taxon>
        <taxon>Acanthomorphata</taxon>
        <taxon>Carangaria</taxon>
        <taxon>Pleuronectiformes</taxon>
        <taxon>Pleuronectoidei</taxon>
        <taxon>Cynoglossidae</taxon>
        <taxon>Cynoglossinae</taxon>
        <taxon>Cynoglossus</taxon>
    </lineage>
</organism>
<keyword evidence="2" id="KW-0963">Cytoplasm</keyword>
<keyword evidence="5 9" id="KW-0175">Coiled coil</keyword>
<accession>A0A3P8ULQ8</accession>
<reference evidence="10" key="3">
    <citation type="submission" date="2025-09" db="UniProtKB">
        <authorList>
            <consortium name="Ensembl"/>
        </authorList>
    </citation>
    <scope>IDENTIFICATION</scope>
</reference>
<evidence type="ECO:0000256" key="2">
    <source>
        <dbReference type="ARBA" id="ARBA00022490"/>
    </source>
</evidence>
<dbReference type="Gene3D" id="1.10.287.1490">
    <property type="match status" value="1"/>
</dbReference>
<keyword evidence="7" id="KW-0966">Cell projection</keyword>
<comment type="subcellular location">
    <subcellularLocation>
        <location evidence="1">Cytoplasm</location>
        <location evidence="1">Cytoskeleton</location>
    </subcellularLocation>
    <subcellularLocation>
        <location evidence="8">Presynapse</location>
    </subcellularLocation>
</comment>
<name>A0A3P8ULQ8_CYNSE</name>
<dbReference type="InParanoid" id="A0A3P8ULQ8"/>
<dbReference type="STRING" id="244447.ENSCSEP00000004128"/>
<dbReference type="Pfam" id="PF10174">
    <property type="entry name" value="Cast"/>
    <property type="match status" value="2"/>
</dbReference>
<evidence type="ECO:0000256" key="7">
    <source>
        <dbReference type="ARBA" id="ARBA00023273"/>
    </source>
</evidence>
<dbReference type="PANTHER" id="PTHR18861:SF3">
    <property type="entry name" value="ERC PROTEIN 2"/>
    <property type="match status" value="1"/>
</dbReference>
<evidence type="ECO:0000313" key="11">
    <source>
        <dbReference type="Proteomes" id="UP000265120"/>
    </source>
</evidence>
<keyword evidence="3" id="KW-0597">Phosphoprotein</keyword>
<dbReference type="GO" id="GO:0048167">
    <property type="term" value="P:regulation of synaptic plasticity"/>
    <property type="evidence" value="ECO:0007669"/>
    <property type="project" value="TreeGrafter"/>
</dbReference>
<keyword evidence="6" id="KW-0206">Cytoskeleton</keyword>
<evidence type="ECO:0000256" key="8">
    <source>
        <dbReference type="ARBA" id="ARBA00034106"/>
    </source>
</evidence>
<dbReference type="PANTHER" id="PTHR18861">
    <property type="entry name" value="ELKS/RAB6-INTERACTING/CAST PROTEIN"/>
    <property type="match status" value="1"/>
</dbReference>
<sequence length="529" mass="61295">MLKTSGLMHPDDRQDEHKQLDVYKSHSKFMKTKIEQLKQEMNRKESDMQALQTKLETLTNQNSDCKQHIDVLKESLSAKEQRAGTLQTEVDALRVRLEEKEQFLTKKSKQLQDLNEEKSTLTGEIRDMKDMLDVKERKIHVLQKKIENLLEQLRDKDKQLVGLRERVQGLQTDSSNTDTALATLEEALSEKERVIENLREQRDREERVRLEDMERLRKENQQLKDKLSALQPQMLPQSQATNLSLVNHDGLPSDRQLLPQHRLFNISTLSPCVQAISKPFNNFCSHSEEAIRKSPDITDRLRLLEQEVSRYREESRKSQAEVERLIVALRDAETDKTMNILKMSFSVSVSDIDQLEELMGALEKTRQELDATKLRLTSTQQSLRERDGHLSSLRVERRKQLEEILEMKQQALLAAISEKDANIALLELSASKRKKSQEEVMALKREKDRLMHQLKQQVHSPHVATGFTCMHINNKSNLKHLGSYNVDWPAHETNGAWLCGHHLGQIMALRIKAGLTSQTCHRWRSSACF</sequence>
<evidence type="ECO:0000256" key="4">
    <source>
        <dbReference type="ARBA" id="ARBA00023018"/>
    </source>
</evidence>
<dbReference type="SUPFAM" id="SSF57997">
    <property type="entry name" value="Tropomyosin"/>
    <property type="match status" value="1"/>
</dbReference>
<dbReference type="Proteomes" id="UP000265120">
    <property type="component" value="Chromosome 10"/>
</dbReference>
<evidence type="ECO:0000256" key="6">
    <source>
        <dbReference type="ARBA" id="ARBA00023212"/>
    </source>
</evidence>
<dbReference type="GO" id="GO:0048788">
    <property type="term" value="C:cytoskeleton of presynaptic active zone"/>
    <property type="evidence" value="ECO:0007669"/>
    <property type="project" value="TreeGrafter"/>
</dbReference>
<dbReference type="AlphaFoldDB" id="A0A3P8ULQ8"/>
<proteinExistence type="predicted"/>
<dbReference type="GO" id="GO:0007274">
    <property type="term" value="P:neuromuscular synaptic transmission"/>
    <property type="evidence" value="ECO:0007669"/>
    <property type="project" value="TreeGrafter"/>
</dbReference>
<evidence type="ECO:0000313" key="10">
    <source>
        <dbReference type="Ensembl" id="ENSCSEP00000004128.1"/>
    </source>
</evidence>